<evidence type="ECO:0000256" key="10">
    <source>
        <dbReference type="ARBA" id="ARBA00023065"/>
    </source>
</evidence>
<feature type="transmembrane region" description="Helical" evidence="14">
    <location>
        <begin position="211"/>
        <end position="232"/>
    </location>
</feature>
<dbReference type="InterPro" id="IPR013112">
    <property type="entry name" value="FAD-bd_8"/>
</dbReference>
<dbReference type="PROSITE" id="PS51384">
    <property type="entry name" value="FAD_FR"/>
    <property type="match status" value="1"/>
</dbReference>
<keyword evidence="5" id="KW-1003">Cell membrane</keyword>
<evidence type="ECO:0000256" key="12">
    <source>
        <dbReference type="ARBA" id="ARBA00023180"/>
    </source>
</evidence>
<evidence type="ECO:0000256" key="11">
    <source>
        <dbReference type="ARBA" id="ARBA00023136"/>
    </source>
</evidence>
<dbReference type="Proteomes" id="UP000256964">
    <property type="component" value="Unassembled WGS sequence"/>
</dbReference>
<gene>
    <name evidence="16" type="ORF">OH76DRAFT_1350857</name>
</gene>
<dbReference type="CDD" id="cd06186">
    <property type="entry name" value="NOX_Duox_like_FAD_NADP"/>
    <property type="match status" value="1"/>
</dbReference>
<feature type="domain" description="FAD-binding FR-type" evidence="15">
    <location>
        <begin position="322"/>
        <end position="453"/>
    </location>
</feature>
<organism evidence="16 17">
    <name type="scientific">Lentinus brumalis</name>
    <dbReference type="NCBI Taxonomy" id="2498619"/>
    <lineage>
        <taxon>Eukaryota</taxon>
        <taxon>Fungi</taxon>
        <taxon>Dikarya</taxon>
        <taxon>Basidiomycota</taxon>
        <taxon>Agaricomycotina</taxon>
        <taxon>Agaricomycetes</taxon>
        <taxon>Polyporales</taxon>
        <taxon>Polyporaceae</taxon>
        <taxon>Lentinus</taxon>
    </lineage>
</organism>
<keyword evidence="9" id="KW-0560">Oxidoreductase</keyword>
<evidence type="ECO:0000259" key="15">
    <source>
        <dbReference type="PROSITE" id="PS51384"/>
    </source>
</evidence>
<evidence type="ECO:0000256" key="13">
    <source>
        <dbReference type="ARBA" id="ARBA00048483"/>
    </source>
</evidence>
<dbReference type="InterPro" id="IPR051410">
    <property type="entry name" value="Ferric/Cupric_Reductase"/>
</dbReference>
<dbReference type="GO" id="GO:0015677">
    <property type="term" value="P:copper ion import"/>
    <property type="evidence" value="ECO:0007669"/>
    <property type="project" value="TreeGrafter"/>
</dbReference>
<protein>
    <recommendedName>
        <fullName evidence="3">ferric-chelate reductase (NADPH)</fullName>
        <ecNumber evidence="3">1.16.1.9</ecNumber>
    </recommendedName>
</protein>
<accession>A0A371DAA4</accession>
<feature type="transmembrane region" description="Helical" evidence="14">
    <location>
        <begin position="265"/>
        <end position="285"/>
    </location>
</feature>
<dbReference type="GO" id="GO:0006879">
    <property type="term" value="P:intracellular iron ion homeostasis"/>
    <property type="evidence" value="ECO:0007669"/>
    <property type="project" value="TreeGrafter"/>
</dbReference>
<evidence type="ECO:0000256" key="2">
    <source>
        <dbReference type="ARBA" id="ARBA00006278"/>
    </source>
</evidence>
<keyword evidence="6 14" id="KW-0812">Transmembrane</keyword>
<dbReference type="SUPFAM" id="SSF52343">
    <property type="entry name" value="Ferredoxin reductase-like, C-terminal NADP-linked domain"/>
    <property type="match status" value="1"/>
</dbReference>
<dbReference type="InterPro" id="IPR013121">
    <property type="entry name" value="Fe_red_NAD-bd_6"/>
</dbReference>
<dbReference type="AlphaFoldDB" id="A0A371DAA4"/>
<dbReference type="Pfam" id="PF08022">
    <property type="entry name" value="FAD_binding_8"/>
    <property type="match status" value="1"/>
</dbReference>
<dbReference type="PANTHER" id="PTHR32361:SF9">
    <property type="entry name" value="FERRIC REDUCTASE TRANSMEMBRANE COMPONENT 3-RELATED"/>
    <property type="match status" value="1"/>
</dbReference>
<keyword evidence="8 14" id="KW-1133">Transmembrane helix</keyword>
<evidence type="ECO:0000256" key="3">
    <source>
        <dbReference type="ARBA" id="ARBA00012668"/>
    </source>
</evidence>
<evidence type="ECO:0000256" key="7">
    <source>
        <dbReference type="ARBA" id="ARBA00022982"/>
    </source>
</evidence>
<keyword evidence="11 14" id="KW-0472">Membrane</keyword>
<dbReference type="InterPro" id="IPR039261">
    <property type="entry name" value="FNR_nucleotide-bd"/>
</dbReference>
<feature type="transmembrane region" description="Helical" evidence="14">
    <location>
        <begin position="48"/>
        <end position="70"/>
    </location>
</feature>
<dbReference type="SFLD" id="SFLDS00052">
    <property type="entry name" value="Ferric_Reductase_Domain"/>
    <property type="match status" value="1"/>
</dbReference>
<evidence type="ECO:0000313" key="16">
    <source>
        <dbReference type="EMBL" id="RDX49457.1"/>
    </source>
</evidence>
<dbReference type="SFLD" id="SFLDG01168">
    <property type="entry name" value="Ferric_reductase_subgroup_(FRE"/>
    <property type="match status" value="1"/>
</dbReference>
<proteinExistence type="inferred from homology"/>
<dbReference type="GO" id="GO:0005886">
    <property type="term" value="C:plasma membrane"/>
    <property type="evidence" value="ECO:0007669"/>
    <property type="project" value="UniProtKB-SubCell"/>
</dbReference>
<dbReference type="Pfam" id="PF01794">
    <property type="entry name" value="Ferric_reduct"/>
    <property type="match status" value="1"/>
</dbReference>
<keyword evidence="4" id="KW-0813">Transport</keyword>
<evidence type="ECO:0000313" key="17">
    <source>
        <dbReference type="Proteomes" id="UP000256964"/>
    </source>
</evidence>
<keyword evidence="12" id="KW-0325">Glycoprotein</keyword>
<dbReference type="EMBL" id="KZ857405">
    <property type="protein sequence ID" value="RDX49457.1"/>
    <property type="molecule type" value="Genomic_DNA"/>
</dbReference>
<feature type="transmembrane region" description="Helical" evidence="14">
    <location>
        <begin position="238"/>
        <end position="258"/>
    </location>
</feature>
<dbReference type="OrthoDB" id="4494341at2759"/>
<dbReference type="GO" id="GO:0006826">
    <property type="term" value="P:iron ion transport"/>
    <property type="evidence" value="ECO:0007669"/>
    <property type="project" value="TreeGrafter"/>
</dbReference>
<name>A0A371DAA4_9APHY</name>
<dbReference type="EC" id="1.16.1.9" evidence="3"/>
<keyword evidence="10" id="KW-0406">Ion transport</keyword>
<evidence type="ECO:0000256" key="14">
    <source>
        <dbReference type="SAM" id="Phobius"/>
    </source>
</evidence>
<reference evidence="16 17" key="1">
    <citation type="journal article" date="2018" name="Biotechnol. Biofuels">
        <title>Integrative visual omics of the white-rot fungus Polyporus brumalis exposes the biotechnological potential of its oxidative enzymes for delignifying raw plant biomass.</title>
        <authorList>
            <person name="Miyauchi S."/>
            <person name="Rancon A."/>
            <person name="Drula E."/>
            <person name="Hage H."/>
            <person name="Chaduli D."/>
            <person name="Favel A."/>
            <person name="Grisel S."/>
            <person name="Henrissat B."/>
            <person name="Herpoel-Gimbert I."/>
            <person name="Ruiz-Duenas F.J."/>
            <person name="Chevret D."/>
            <person name="Hainaut M."/>
            <person name="Lin J."/>
            <person name="Wang M."/>
            <person name="Pangilinan J."/>
            <person name="Lipzen A."/>
            <person name="Lesage-Meessen L."/>
            <person name="Navarro D."/>
            <person name="Riley R."/>
            <person name="Grigoriev I.V."/>
            <person name="Zhou S."/>
            <person name="Raouche S."/>
            <person name="Rosso M.N."/>
        </authorList>
    </citation>
    <scope>NUCLEOTIDE SEQUENCE [LARGE SCALE GENOMIC DNA]</scope>
    <source>
        <strain evidence="16 17">BRFM 1820</strain>
    </source>
</reference>
<evidence type="ECO:0000256" key="4">
    <source>
        <dbReference type="ARBA" id="ARBA00022448"/>
    </source>
</evidence>
<dbReference type="Pfam" id="PF08030">
    <property type="entry name" value="NAD_binding_6"/>
    <property type="match status" value="1"/>
</dbReference>
<comment type="subcellular location">
    <subcellularLocation>
        <location evidence="1">Cell membrane</location>
        <topology evidence="1">Multi-pass membrane protein</topology>
    </subcellularLocation>
</comment>
<dbReference type="InterPro" id="IPR017927">
    <property type="entry name" value="FAD-bd_FR_type"/>
</dbReference>
<dbReference type="InterPro" id="IPR017938">
    <property type="entry name" value="Riboflavin_synthase-like_b-brl"/>
</dbReference>
<dbReference type="InterPro" id="IPR013130">
    <property type="entry name" value="Fe3_Rdtase_TM_dom"/>
</dbReference>
<keyword evidence="7" id="KW-0249">Electron transport</keyword>
<dbReference type="GO" id="GO:0052851">
    <property type="term" value="F:ferric-chelate reductase (NADPH) activity"/>
    <property type="evidence" value="ECO:0007669"/>
    <property type="project" value="UniProtKB-EC"/>
</dbReference>
<dbReference type="STRING" id="139420.A0A371DAA4"/>
<dbReference type="PANTHER" id="PTHR32361">
    <property type="entry name" value="FERRIC/CUPRIC REDUCTASE TRANSMEMBRANE COMPONENT"/>
    <property type="match status" value="1"/>
</dbReference>
<evidence type="ECO:0000256" key="9">
    <source>
        <dbReference type="ARBA" id="ARBA00023002"/>
    </source>
</evidence>
<keyword evidence="17" id="KW-1185">Reference proteome</keyword>
<comment type="similarity">
    <text evidence="2">Belongs to the ferric reductase (FRE) family.</text>
</comment>
<evidence type="ECO:0000256" key="6">
    <source>
        <dbReference type="ARBA" id="ARBA00022692"/>
    </source>
</evidence>
<comment type="catalytic activity">
    <reaction evidence="13">
        <text>2 a Fe(II)-siderophore + NADP(+) + H(+) = 2 a Fe(III)-siderophore + NADPH</text>
        <dbReference type="Rhea" id="RHEA:28795"/>
        <dbReference type="Rhea" id="RHEA-COMP:11342"/>
        <dbReference type="Rhea" id="RHEA-COMP:11344"/>
        <dbReference type="ChEBI" id="CHEBI:15378"/>
        <dbReference type="ChEBI" id="CHEBI:29033"/>
        <dbReference type="ChEBI" id="CHEBI:29034"/>
        <dbReference type="ChEBI" id="CHEBI:57783"/>
        <dbReference type="ChEBI" id="CHEBI:58349"/>
        <dbReference type="EC" id="1.16.1.9"/>
    </reaction>
</comment>
<evidence type="ECO:0000256" key="8">
    <source>
        <dbReference type="ARBA" id="ARBA00022989"/>
    </source>
</evidence>
<dbReference type="SUPFAM" id="SSF63380">
    <property type="entry name" value="Riboflavin synthase domain-like"/>
    <property type="match status" value="1"/>
</dbReference>
<sequence>MSLSATSSFNANSVSAPSGLAPPPSGSPAVSLDKALRIARAKAYPEQMWWLIASFIAFIAICQAFSWFCMKLSSRSPSQSKKPADAEVGDSRSAASRRFSWRHFPSALINLYRVVAFRWTLEIGQSYTLNVAEVFVTCGYIVALSTWEFVNTTNAEGVKFDPQYWTNRAGVLAASQFPLVTALGTKNNVIAYITGISYDKLNYIHRMTARVVFVLLWVHGGGKVGICFPAVWEEWFVRVGLTALTAFTILILVSLRPIRAQVYELFYFTHFIMVLIILLGGYFHANMFHQGTYIWPSFLIWGLDRAIRFARVIYYNHLYFGFTSKSDRLDASVELLSPHFVRLHIHRPPHFSWTPGQTAFLAMPSVSGMPLEMHPFTIASVDSHYQLAGVKTPAIGDIEKKFSDALDVAPYWKELVFLINVREGFTKRLAGIAENGKKVKVLIDGPYGFSPNLDHDDTVVLIAGGSGVSFTLSTFLGVLSHVQIKKSICRKLVFIWTIRDATHIEWVSKALTKALEFAPSEVEIAIRIYVTAHNSDVDALRQVKSWGEDDSIHSSDGTAVGRSRPPSLLNFSAVQVMQGRPDLRALLHEEVAASSGGRLSVTVCGSQGIARVCRKALRVPVSTALHGGPSVVLHVESFGYA</sequence>
<dbReference type="Gene3D" id="3.40.50.80">
    <property type="entry name" value="Nucleotide-binding domain of ferredoxin-NADP reductase (FNR) module"/>
    <property type="match status" value="1"/>
</dbReference>
<evidence type="ECO:0000256" key="1">
    <source>
        <dbReference type="ARBA" id="ARBA00004651"/>
    </source>
</evidence>
<evidence type="ECO:0000256" key="5">
    <source>
        <dbReference type="ARBA" id="ARBA00022475"/>
    </source>
</evidence>